<organism evidence="1 2">
    <name type="scientific">Fontimonas thermophila</name>
    <dbReference type="NCBI Taxonomy" id="1076937"/>
    <lineage>
        <taxon>Bacteria</taxon>
        <taxon>Pseudomonadati</taxon>
        <taxon>Pseudomonadota</taxon>
        <taxon>Gammaproteobacteria</taxon>
        <taxon>Nevskiales</taxon>
        <taxon>Nevskiaceae</taxon>
        <taxon>Fontimonas</taxon>
    </lineage>
</organism>
<reference evidence="1 2" key="1">
    <citation type="submission" date="2016-10" db="EMBL/GenBank/DDBJ databases">
        <authorList>
            <person name="de Groot N.N."/>
        </authorList>
    </citation>
    <scope>NUCLEOTIDE SEQUENCE [LARGE SCALE GENOMIC DNA]</scope>
    <source>
        <strain evidence="1 2">DSM 23609</strain>
    </source>
</reference>
<evidence type="ECO:0000313" key="2">
    <source>
        <dbReference type="Proteomes" id="UP000199771"/>
    </source>
</evidence>
<dbReference type="AlphaFoldDB" id="A0A1I2HCV2"/>
<keyword evidence="2" id="KW-1185">Reference proteome</keyword>
<sequence length="61" mass="6635">MLKEALDNGSDVLPEERAERLAKRLRVFTAAAKFLADKGYITVGQAVGLPQREPFTGAPYG</sequence>
<gene>
    <name evidence="1" type="ORF">SAMN04488120_101324</name>
</gene>
<dbReference type="EMBL" id="FOOC01000001">
    <property type="protein sequence ID" value="SFF27399.1"/>
    <property type="molecule type" value="Genomic_DNA"/>
</dbReference>
<protein>
    <submittedName>
        <fullName evidence="1">Uncharacterized protein</fullName>
    </submittedName>
</protein>
<name>A0A1I2HCV2_9GAMM</name>
<dbReference type="Proteomes" id="UP000199771">
    <property type="component" value="Unassembled WGS sequence"/>
</dbReference>
<accession>A0A1I2HCV2</accession>
<evidence type="ECO:0000313" key="1">
    <source>
        <dbReference type="EMBL" id="SFF27399.1"/>
    </source>
</evidence>
<dbReference type="STRING" id="1076937.SAMN04488120_101324"/>
<proteinExistence type="predicted"/>